<evidence type="ECO:0000313" key="1">
    <source>
        <dbReference type="EMBL" id="OCH85287.1"/>
    </source>
</evidence>
<gene>
    <name evidence="1" type="ORF">OBBRIDRAFT_839057</name>
</gene>
<reference evidence="1 2" key="1">
    <citation type="submission" date="2016-07" db="EMBL/GenBank/DDBJ databases">
        <title>Draft genome of the white-rot fungus Obba rivulosa 3A-2.</title>
        <authorList>
            <consortium name="DOE Joint Genome Institute"/>
            <person name="Miettinen O."/>
            <person name="Riley R."/>
            <person name="Acob R."/>
            <person name="Barry K."/>
            <person name="Cullen D."/>
            <person name="De Vries R."/>
            <person name="Hainaut M."/>
            <person name="Hatakka A."/>
            <person name="Henrissat B."/>
            <person name="Hilden K."/>
            <person name="Kuo R."/>
            <person name="Labutti K."/>
            <person name="Lipzen A."/>
            <person name="Makela M.R."/>
            <person name="Sandor L."/>
            <person name="Spatafora J.W."/>
            <person name="Grigoriev I.V."/>
            <person name="Hibbett D.S."/>
        </authorList>
    </citation>
    <scope>NUCLEOTIDE SEQUENCE [LARGE SCALE GENOMIC DNA]</scope>
    <source>
        <strain evidence="1 2">3A-2</strain>
    </source>
</reference>
<proteinExistence type="predicted"/>
<sequence length="117" mass="13126">MSQAQARGRRLSPADDTVLIFVLLAGKHIKQGVRQTLEELSGINGRSVVEWKDYYLDHAEGPMRRLALRLKPEVLDEADRVSYPAKANTCRTIGLHHRITQPVLDRVLDEGSGKPDL</sequence>
<protein>
    <submittedName>
        <fullName evidence="1">Uncharacterized protein</fullName>
    </submittedName>
</protein>
<organism evidence="1 2">
    <name type="scientific">Obba rivulosa</name>
    <dbReference type="NCBI Taxonomy" id="1052685"/>
    <lineage>
        <taxon>Eukaryota</taxon>
        <taxon>Fungi</taxon>
        <taxon>Dikarya</taxon>
        <taxon>Basidiomycota</taxon>
        <taxon>Agaricomycotina</taxon>
        <taxon>Agaricomycetes</taxon>
        <taxon>Polyporales</taxon>
        <taxon>Gelatoporiaceae</taxon>
        <taxon>Obba</taxon>
    </lineage>
</organism>
<dbReference type="EMBL" id="KV722594">
    <property type="protein sequence ID" value="OCH85287.1"/>
    <property type="molecule type" value="Genomic_DNA"/>
</dbReference>
<dbReference type="AlphaFoldDB" id="A0A8E2DFX2"/>
<name>A0A8E2DFX2_9APHY</name>
<dbReference type="Proteomes" id="UP000250043">
    <property type="component" value="Unassembled WGS sequence"/>
</dbReference>
<keyword evidence="2" id="KW-1185">Reference proteome</keyword>
<accession>A0A8E2DFX2</accession>
<evidence type="ECO:0000313" key="2">
    <source>
        <dbReference type="Proteomes" id="UP000250043"/>
    </source>
</evidence>